<protein>
    <submittedName>
        <fullName evidence="10">ABC transporter permease</fullName>
    </submittedName>
</protein>
<evidence type="ECO:0000313" key="11">
    <source>
        <dbReference type="Proteomes" id="UP000286997"/>
    </source>
</evidence>
<evidence type="ECO:0000259" key="9">
    <source>
        <dbReference type="PROSITE" id="PS50928"/>
    </source>
</evidence>
<feature type="transmembrane region" description="Helical" evidence="8">
    <location>
        <begin position="230"/>
        <end position="251"/>
    </location>
</feature>
<dbReference type="CDD" id="cd06261">
    <property type="entry name" value="TM_PBP2"/>
    <property type="match status" value="1"/>
</dbReference>
<proteinExistence type="inferred from homology"/>
<dbReference type="Proteomes" id="UP000286997">
    <property type="component" value="Unassembled WGS sequence"/>
</dbReference>
<feature type="transmembrane region" description="Helical" evidence="8">
    <location>
        <begin position="198"/>
        <end position="218"/>
    </location>
</feature>
<dbReference type="GO" id="GO:0055085">
    <property type="term" value="P:transmembrane transport"/>
    <property type="evidence" value="ECO:0007669"/>
    <property type="project" value="InterPro"/>
</dbReference>
<dbReference type="InterPro" id="IPR000515">
    <property type="entry name" value="MetI-like"/>
</dbReference>
<evidence type="ECO:0000256" key="4">
    <source>
        <dbReference type="ARBA" id="ARBA00022475"/>
    </source>
</evidence>
<evidence type="ECO:0000256" key="3">
    <source>
        <dbReference type="ARBA" id="ARBA00022448"/>
    </source>
</evidence>
<dbReference type="PROSITE" id="PS50928">
    <property type="entry name" value="ABC_TM1"/>
    <property type="match status" value="1"/>
</dbReference>
<dbReference type="SUPFAM" id="SSF161098">
    <property type="entry name" value="MetI-like"/>
    <property type="match status" value="1"/>
</dbReference>
<comment type="caution">
    <text evidence="10">The sequence shown here is derived from an EMBL/GenBank/DDBJ whole genome shotgun (WGS) entry which is preliminary data.</text>
</comment>
<evidence type="ECO:0000256" key="5">
    <source>
        <dbReference type="ARBA" id="ARBA00022692"/>
    </source>
</evidence>
<sequence length="261" mass="27230">MHPLARIALALGLAFLYGPILLLVVYSFNESRLVTVWGGFSTRWYAALLADSALVAATTVTLKVALASASLATVLGTLAAFALDRRRLPGRPLLSGLVYAPMVMPEVITGLSLLLLFVGLGIDRGLVTIVIAHATFTLSFVAVVVQARLRSIDRSLLEAAADLGAPPEQVFFTVTLPLIAPAVIAGFLLAFTLSMDDLVIASFVSGPGATTLPMRLYSQVRLGVTPEINAISTLLIAAVSLGVLAASLIAARRGRAAGVPV</sequence>
<evidence type="ECO:0000256" key="2">
    <source>
        <dbReference type="ARBA" id="ARBA00007069"/>
    </source>
</evidence>
<dbReference type="AlphaFoldDB" id="A0A3S2YXW6"/>
<dbReference type="EMBL" id="SACP01000001">
    <property type="protein sequence ID" value="RVU21960.1"/>
    <property type="molecule type" value="Genomic_DNA"/>
</dbReference>
<keyword evidence="3 8" id="KW-0813">Transport</keyword>
<feature type="domain" description="ABC transmembrane type-1" evidence="9">
    <location>
        <begin position="58"/>
        <end position="247"/>
    </location>
</feature>
<dbReference type="OrthoDB" id="9782004at2"/>
<feature type="transmembrane region" description="Helical" evidence="8">
    <location>
        <begin position="129"/>
        <end position="149"/>
    </location>
</feature>
<evidence type="ECO:0000256" key="1">
    <source>
        <dbReference type="ARBA" id="ARBA00004651"/>
    </source>
</evidence>
<dbReference type="InterPro" id="IPR035906">
    <property type="entry name" value="MetI-like_sf"/>
</dbReference>
<keyword evidence="6 8" id="KW-1133">Transmembrane helix</keyword>
<keyword evidence="5 8" id="KW-0812">Transmembrane</keyword>
<dbReference type="RefSeq" id="WP_127727200.1">
    <property type="nucleotide sequence ID" value="NZ_SACP01000001.1"/>
</dbReference>
<dbReference type="GO" id="GO:0005886">
    <property type="term" value="C:plasma membrane"/>
    <property type="evidence" value="ECO:0007669"/>
    <property type="project" value="UniProtKB-SubCell"/>
</dbReference>
<accession>A0A3S2YXW6</accession>
<dbReference type="PANTHER" id="PTHR43848">
    <property type="entry name" value="PUTRESCINE TRANSPORT SYSTEM PERMEASE PROTEIN POTI"/>
    <property type="match status" value="1"/>
</dbReference>
<dbReference type="Gene3D" id="1.10.3720.10">
    <property type="entry name" value="MetI-like"/>
    <property type="match status" value="1"/>
</dbReference>
<comment type="similarity">
    <text evidence="2">Belongs to the binding-protein-dependent transport system permease family. CysTW subfamily.</text>
</comment>
<dbReference type="PANTHER" id="PTHR43848:SF2">
    <property type="entry name" value="PUTRESCINE TRANSPORT SYSTEM PERMEASE PROTEIN POTI"/>
    <property type="match status" value="1"/>
</dbReference>
<organism evidence="10 11">
    <name type="scientific">Methylobacterium oryzihabitans</name>
    <dbReference type="NCBI Taxonomy" id="2499852"/>
    <lineage>
        <taxon>Bacteria</taxon>
        <taxon>Pseudomonadati</taxon>
        <taxon>Pseudomonadota</taxon>
        <taxon>Alphaproteobacteria</taxon>
        <taxon>Hyphomicrobiales</taxon>
        <taxon>Methylobacteriaceae</taxon>
        <taxon>Methylobacterium</taxon>
    </lineage>
</organism>
<evidence type="ECO:0000256" key="7">
    <source>
        <dbReference type="ARBA" id="ARBA00023136"/>
    </source>
</evidence>
<dbReference type="InterPro" id="IPR051789">
    <property type="entry name" value="Bact_Polyamine_Transport"/>
</dbReference>
<evidence type="ECO:0000313" key="10">
    <source>
        <dbReference type="EMBL" id="RVU21960.1"/>
    </source>
</evidence>
<dbReference type="Pfam" id="PF00528">
    <property type="entry name" value="BPD_transp_1"/>
    <property type="match status" value="1"/>
</dbReference>
<feature type="transmembrane region" description="Helical" evidence="8">
    <location>
        <begin position="7"/>
        <end position="28"/>
    </location>
</feature>
<feature type="transmembrane region" description="Helical" evidence="8">
    <location>
        <begin position="64"/>
        <end position="83"/>
    </location>
</feature>
<keyword evidence="4" id="KW-1003">Cell membrane</keyword>
<evidence type="ECO:0000256" key="6">
    <source>
        <dbReference type="ARBA" id="ARBA00022989"/>
    </source>
</evidence>
<keyword evidence="7 8" id="KW-0472">Membrane</keyword>
<gene>
    <name evidence="10" type="ORF">EOE48_01295</name>
</gene>
<feature type="transmembrane region" description="Helical" evidence="8">
    <location>
        <begin position="169"/>
        <end position="191"/>
    </location>
</feature>
<feature type="transmembrane region" description="Helical" evidence="8">
    <location>
        <begin position="103"/>
        <end position="122"/>
    </location>
</feature>
<evidence type="ECO:0000256" key="8">
    <source>
        <dbReference type="RuleBase" id="RU363032"/>
    </source>
</evidence>
<keyword evidence="11" id="KW-1185">Reference proteome</keyword>
<comment type="subcellular location">
    <subcellularLocation>
        <location evidence="1 8">Cell membrane</location>
        <topology evidence="1 8">Multi-pass membrane protein</topology>
    </subcellularLocation>
</comment>
<reference evidence="10 11" key="1">
    <citation type="submission" date="2019-01" db="EMBL/GenBank/DDBJ databases">
        <authorList>
            <person name="Chen W.-M."/>
        </authorList>
    </citation>
    <scope>NUCLEOTIDE SEQUENCE [LARGE SCALE GENOMIC DNA]</scope>
    <source>
        <strain evidence="10 11">TER-1</strain>
    </source>
</reference>
<name>A0A3S2YXW6_9HYPH</name>